<dbReference type="GO" id="GO:0020037">
    <property type="term" value="F:heme binding"/>
    <property type="evidence" value="ECO:0007669"/>
    <property type="project" value="InterPro"/>
</dbReference>
<name>A0A9W4PB98_9EURO</name>
<comment type="caution">
    <text evidence="1">The sequence shown here is derived from an EMBL/GenBank/DDBJ whole genome shotgun (WGS) entry which is preliminary data.</text>
</comment>
<reference evidence="1" key="1">
    <citation type="submission" date="2021-07" db="EMBL/GenBank/DDBJ databases">
        <authorList>
            <person name="Branca A.L. A."/>
        </authorList>
    </citation>
    <scope>NUCLEOTIDE SEQUENCE</scope>
</reference>
<dbReference type="OrthoDB" id="3945418at2759"/>
<dbReference type="GO" id="GO:0005506">
    <property type="term" value="F:iron ion binding"/>
    <property type="evidence" value="ECO:0007669"/>
    <property type="project" value="InterPro"/>
</dbReference>
<evidence type="ECO:0008006" key="3">
    <source>
        <dbReference type="Google" id="ProtNLM"/>
    </source>
</evidence>
<proteinExistence type="predicted"/>
<dbReference type="InterPro" id="IPR036396">
    <property type="entry name" value="Cyt_P450_sf"/>
</dbReference>
<evidence type="ECO:0000313" key="1">
    <source>
        <dbReference type="EMBL" id="CAG8909544.1"/>
    </source>
</evidence>
<dbReference type="SUPFAM" id="SSF48264">
    <property type="entry name" value="Cytochrome P450"/>
    <property type="match status" value="1"/>
</dbReference>
<evidence type="ECO:0000313" key="2">
    <source>
        <dbReference type="Proteomes" id="UP001154252"/>
    </source>
</evidence>
<dbReference type="EMBL" id="CAJVRC010000902">
    <property type="protein sequence ID" value="CAG8909544.1"/>
    <property type="molecule type" value="Genomic_DNA"/>
</dbReference>
<dbReference type="Proteomes" id="UP001154252">
    <property type="component" value="Unassembled WGS sequence"/>
</dbReference>
<organism evidence="1 2">
    <name type="scientific">Penicillium egyptiacum</name>
    <dbReference type="NCBI Taxonomy" id="1303716"/>
    <lineage>
        <taxon>Eukaryota</taxon>
        <taxon>Fungi</taxon>
        <taxon>Dikarya</taxon>
        <taxon>Ascomycota</taxon>
        <taxon>Pezizomycotina</taxon>
        <taxon>Eurotiomycetes</taxon>
        <taxon>Eurotiomycetidae</taxon>
        <taxon>Eurotiales</taxon>
        <taxon>Aspergillaceae</taxon>
        <taxon>Penicillium</taxon>
    </lineage>
</organism>
<gene>
    <name evidence="1" type="ORF">PEGY_LOCUS10340</name>
</gene>
<protein>
    <recommendedName>
        <fullName evidence="3">Cytochrome P450</fullName>
    </recommendedName>
</protein>
<sequence>MLQKLFCLLPIRHGDSHSLFCRLSRLVCMSCMQRLSVCFFVLPPNDVVEDNNFVSTFDPLEEELLYLRIEILFDLVMVKKVLYDNFCRSTGPIVRVAPNEIDICDTDIVYQMYKSGSGFLKSEWYNKLTINGVKNIFSARDPKSHSRRRRLLSAPLSDSSLQSMHPTINAKSKLAVQRMRQN</sequence>
<dbReference type="Gene3D" id="1.10.630.10">
    <property type="entry name" value="Cytochrome P450"/>
    <property type="match status" value="1"/>
</dbReference>
<dbReference type="GO" id="GO:0016705">
    <property type="term" value="F:oxidoreductase activity, acting on paired donors, with incorporation or reduction of molecular oxygen"/>
    <property type="evidence" value="ECO:0007669"/>
    <property type="project" value="InterPro"/>
</dbReference>
<dbReference type="AlphaFoldDB" id="A0A9W4PB98"/>
<dbReference type="GO" id="GO:0004497">
    <property type="term" value="F:monooxygenase activity"/>
    <property type="evidence" value="ECO:0007669"/>
    <property type="project" value="InterPro"/>
</dbReference>
<keyword evidence="2" id="KW-1185">Reference proteome</keyword>
<accession>A0A9W4PB98</accession>